<dbReference type="Gene3D" id="3.30.1460.20">
    <property type="match status" value="1"/>
</dbReference>
<comment type="subcellular location">
    <subcellularLocation>
        <location evidence="1">Cytoplasm</location>
        <location evidence="1">Cytoskeleton</location>
    </subcellularLocation>
</comment>
<dbReference type="EMBL" id="JALJOT010000006">
    <property type="protein sequence ID" value="KAK9909806.1"/>
    <property type="molecule type" value="Genomic_DNA"/>
</dbReference>
<comment type="caution">
    <text evidence="6">The sequence shown here is derived from an EMBL/GenBank/DDBJ whole genome shotgun (WGS) entry which is preliminary data.</text>
</comment>
<accession>A0ABR2YS88</accession>
<evidence type="ECO:0000256" key="4">
    <source>
        <dbReference type="ARBA" id="ARBA00023203"/>
    </source>
</evidence>
<dbReference type="PANTHER" id="PTHR22629:SF0">
    <property type="entry name" value="ACTIN-RELATED PROTEIN 2_3 COMPLEX SUBUNIT 4"/>
    <property type="match status" value="1"/>
</dbReference>
<name>A0ABR2YS88_9CHLO</name>
<evidence type="ECO:0000256" key="5">
    <source>
        <dbReference type="ARBA" id="ARBA00023212"/>
    </source>
</evidence>
<dbReference type="InterPro" id="IPR034666">
    <property type="entry name" value="ARPC2/4"/>
</dbReference>
<reference evidence="6 7" key="1">
    <citation type="journal article" date="2024" name="Nat. Commun.">
        <title>Phylogenomics reveals the evolutionary origins of lichenization in chlorophyte algae.</title>
        <authorList>
            <person name="Puginier C."/>
            <person name="Libourel C."/>
            <person name="Otte J."/>
            <person name="Skaloud P."/>
            <person name="Haon M."/>
            <person name="Grisel S."/>
            <person name="Petersen M."/>
            <person name="Berrin J.G."/>
            <person name="Delaux P.M."/>
            <person name="Dal Grande F."/>
            <person name="Keller J."/>
        </authorList>
    </citation>
    <scope>NUCLEOTIDE SEQUENCE [LARGE SCALE GENOMIC DNA]</scope>
    <source>
        <strain evidence="6 7">SAG 216-7</strain>
    </source>
</reference>
<keyword evidence="3" id="KW-0963">Cytoplasm</keyword>
<evidence type="ECO:0000256" key="2">
    <source>
        <dbReference type="ARBA" id="ARBA00005919"/>
    </source>
</evidence>
<evidence type="ECO:0000256" key="1">
    <source>
        <dbReference type="ARBA" id="ARBA00004245"/>
    </source>
</evidence>
<proteinExistence type="inferred from homology"/>
<evidence type="ECO:0000313" key="7">
    <source>
        <dbReference type="Proteomes" id="UP001491310"/>
    </source>
</evidence>
<keyword evidence="5" id="KW-0206">Cytoskeleton</keyword>
<protein>
    <recommendedName>
        <fullName evidence="8">Actin-related protein 2/3 complex subunit 4</fullName>
    </recommendedName>
</protein>
<dbReference type="Proteomes" id="UP001491310">
    <property type="component" value="Unassembled WGS sequence"/>
</dbReference>
<organism evidence="6 7">
    <name type="scientific">Coccomyxa subellipsoidea</name>
    <dbReference type="NCBI Taxonomy" id="248742"/>
    <lineage>
        <taxon>Eukaryota</taxon>
        <taxon>Viridiplantae</taxon>
        <taxon>Chlorophyta</taxon>
        <taxon>core chlorophytes</taxon>
        <taxon>Trebouxiophyceae</taxon>
        <taxon>Trebouxiophyceae incertae sedis</taxon>
        <taxon>Coccomyxaceae</taxon>
        <taxon>Coccomyxa</taxon>
    </lineage>
</organism>
<dbReference type="PANTHER" id="PTHR22629">
    <property type="entry name" value="ARP2/3 COMPLEX 20 KD SUBUNIT"/>
    <property type="match status" value="1"/>
</dbReference>
<dbReference type="Pfam" id="PF05856">
    <property type="entry name" value="ARPC4"/>
    <property type="match status" value="1"/>
</dbReference>
<comment type="similarity">
    <text evidence="2">Belongs to the ARPC4 family.</text>
</comment>
<evidence type="ECO:0008006" key="8">
    <source>
        <dbReference type="Google" id="ProtNLM"/>
    </source>
</evidence>
<keyword evidence="4" id="KW-0009">Actin-binding</keyword>
<keyword evidence="7" id="KW-1185">Reference proteome</keyword>
<evidence type="ECO:0000313" key="6">
    <source>
        <dbReference type="EMBL" id="KAK9909806.1"/>
    </source>
</evidence>
<sequence>MCSIGVSLVPYVDSIREALFRSLTLVDSPCQHIDGYSKPEIELQNSKELLLDPIELHRSEQERVIVERSLNSVRINVQLKRVRDLETWLRSKRIAFMMQRADNIDIIRRKPVPGFDISFLVTARHLQVFDKAALIDFIITLMTELASVNDLKRLISSRGRISSVSITKALTT</sequence>
<gene>
    <name evidence="6" type="ORF">WJX75_007666</name>
</gene>
<dbReference type="InterPro" id="IPR008384">
    <property type="entry name" value="ARPC4"/>
</dbReference>
<dbReference type="SUPFAM" id="SSF69645">
    <property type="entry name" value="Arp2/3 complex subunits"/>
    <property type="match status" value="1"/>
</dbReference>
<evidence type="ECO:0000256" key="3">
    <source>
        <dbReference type="ARBA" id="ARBA00022490"/>
    </source>
</evidence>